<name>A0A3B6BYA4_WHEAT</name>
<dbReference type="OrthoDB" id="679572at2759"/>
<evidence type="ECO:0000256" key="1">
    <source>
        <dbReference type="SAM" id="SignalP"/>
    </source>
</evidence>
<dbReference type="EnsemblPlants" id="TraesCS2B02G061200.1">
    <property type="protein sequence ID" value="TraesCS2B02G061200.1.cds1"/>
    <property type="gene ID" value="TraesCS2B02G061200"/>
</dbReference>
<keyword evidence="1" id="KW-0732">Signal</keyword>
<dbReference type="Gramene" id="TraesCS2B02G061200.1">
    <property type="protein sequence ID" value="TraesCS2B02G061200.1.cds1"/>
    <property type="gene ID" value="TraesCS2B02G061200"/>
</dbReference>
<dbReference type="Gramene" id="TraesCS2B03G0129400.1">
    <property type="protein sequence ID" value="TraesCS2B03G0129400.1.CDS1"/>
    <property type="gene ID" value="TraesCS2B03G0129400"/>
</dbReference>
<evidence type="ECO:0000313" key="2">
    <source>
        <dbReference type="EnsemblPlants" id="TraesCS2B02G061200.1.cds1"/>
    </source>
</evidence>
<reference evidence="2" key="2">
    <citation type="submission" date="2018-10" db="UniProtKB">
        <authorList>
            <consortium name="EnsemblPlants"/>
        </authorList>
    </citation>
    <scope>IDENTIFICATION</scope>
</reference>
<dbReference type="Proteomes" id="UP000019116">
    <property type="component" value="Chromosome 2B"/>
</dbReference>
<accession>A0A3B6BYA4</accession>
<feature type="chain" id="PRO_5043171717" evidence="1">
    <location>
        <begin position="24"/>
        <end position="112"/>
    </location>
</feature>
<keyword evidence="3" id="KW-1185">Reference proteome</keyword>
<reference evidence="2" key="1">
    <citation type="submission" date="2018-08" db="EMBL/GenBank/DDBJ databases">
        <authorList>
            <person name="Rossello M."/>
        </authorList>
    </citation>
    <scope>NUCLEOTIDE SEQUENCE [LARGE SCALE GENOMIC DNA]</scope>
    <source>
        <strain evidence="2">cv. Chinese Spring</strain>
    </source>
</reference>
<organism evidence="2">
    <name type="scientific">Triticum aestivum</name>
    <name type="common">Wheat</name>
    <dbReference type="NCBI Taxonomy" id="4565"/>
    <lineage>
        <taxon>Eukaryota</taxon>
        <taxon>Viridiplantae</taxon>
        <taxon>Streptophyta</taxon>
        <taxon>Embryophyta</taxon>
        <taxon>Tracheophyta</taxon>
        <taxon>Spermatophyta</taxon>
        <taxon>Magnoliopsida</taxon>
        <taxon>Liliopsida</taxon>
        <taxon>Poales</taxon>
        <taxon>Poaceae</taxon>
        <taxon>BOP clade</taxon>
        <taxon>Pooideae</taxon>
        <taxon>Triticodae</taxon>
        <taxon>Triticeae</taxon>
        <taxon>Triticinae</taxon>
        <taxon>Triticum</taxon>
    </lineage>
</organism>
<feature type="signal peptide" evidence="1">
    <location>
        <begin position="1"/>
        <end position="23"/>
    </location>
</feature>
<dbReference type="AlphaFoldDB" id="A0A3B6BYA4"/>
<protein>
    <submittedName>
        <fullName evidence="2">Uncharacterized protein</fullName>
    </submittedName>
</protein>
<proteinExistence type="predicted"/>
<sequence>MAKRNTVGLLLVLAIMLSYNVLEDGAHQSQVVFSRKVTNAEHKASFSGMTSSLGGRVSGATNAGGVRNNAEIANVETTTTIESHRDVSVGDFRGINHKPPTYNRPYQLDIRG</sequence>
<evidence type="ECO:0000313" key="3">
    <source>
        <dbReference type="Proteomes" id="UP000019116"/>
    </source>
</evidence>